<keyword evidence="2" id="KW-1185">Reference proteome</keyword>
<evidence type="ECO:0000313" key="1">
    <source>
        <dbReference type="EMBL" id="OCL28640.1"/>
    </source>
</evidence>
<organism evidence="1 2">
    <name type="scientific">Orenia metallireducens</name>
    <dbReference type="NCBI Taxonomy" id="1413210"/>
    <lineage>
        <taxon>Bacteria</taxon>
        <taxon>Bacillati</taxon>
        <taxon>Bacillota</taxon>
        <taxon>Clostridia</taxon>
        <taxon>Halanaerobiales</taxon>
        <taxon>Halobacteroidaceae</taxon>
        <taxon>Orenia</taxon>
    </lineage>
</organism>
<accession>A0A1C0ADD0</accession>
<evidence type="ECO:0008006" key="3">
    <source>
        <dbReference type="Google" id="ProtNLM"/>
    </source>
</evidence>
<protein>
    <recommendedName>
        <fullName evidence="3">Phage recombination protein Bet</fullName>
    </recommendedName>
</protein>
<dbReference type="OrthoDB" id="7889018at2"/>
<dbReference type="GO" id="GO:0003677">
    <property type="term" value="F:DNA binding"/>
    <property type="evidence" value="ECO:0007669"/>
    <property type="project" value="InterPro"/>
</dbReference>
<dbReference type="InterPro" id="IPR018330">
    <property type="entry name" value="RecT_fam"/>
</dbReference>
<sequence>MNNVVEMNSQVADNSLIKSLEEKKDVIKRTVAKGANNDEFEMFMHLAKQYGLDPFQKEIFFWKYGSDPTIMTSRDGYLKIANNHPQFDGHVADVVHENDSFEKLMDGVKHTYNLKNRGKIIGAYCLVYRKDRKFPVYVFAPYEEYKKSSQVWRQYASAMILKCAESMALKRAFSVSGLVSREEIGYEDNQNTTRMSSEEVSNLEEGLKNKPARNENKQAKQEIINRLAKAVESEENNITGEAIKSVAKSNFGTGNLAKLDLEQLEELEQIFLFETYFGDEEETEENKVVDVEAEVVENDEENFGAEVERAVAEG</sequence>
<name>A0A1C0ADD0_9FIRM</name>
<dbReference type="Proteomes" id="UP000093514">
    <property type="component" value="Unassembled WGS sequence"/>
</dbReference>
<gene>
    <name evidence="1" type="ORF">U472_00345</name>
</gene>
<reference evidence="2" key="1">
    <citation type="submission" date="2016-07" db="EMBL/GenBank/DDBJ databases">
        <authorList>
            <person name="Florea S."/>
            <person name="Webb J.S."/>
            <person name="Jaromczyk J."/>
            <person name="Schardl C.L."/>
        </authorList>
    </citation>
    <scope>NUCLEOTIDE SEQUENCE [LARGE SCALE GENOMIC DNA]</scope>
    <source>
        <strain evidence="2">Z6</strain>
    </source>
</reference>
<dbReference type="EMBL" id="LWDV01000003">
    <property type="protein sequence ID" value="OCL28640.1"/>
    <property type="molecule type" value="Genomic_DNA"/>
</dbReference>
<reference evidence="1 2" key="2">
    <citation type="submission" date="2016-08" db="EMBL/GenBank/DDBJ databases">
        <title>Orenia metallireducens sp. nov. strain Z6, a Novel Metal-reducing Firmicute from the Deep Subsurface.</title>
        <authorList>
            <person name="Maxim B.I."/>
            <person name="Kenneth K."/>
            <person name="Flynn T.M."/>
            <person name="Oloughlin E.J."/>
            <person name="Locke R.A."/>
            <person name="Weber J.R."/>
            <person name="Egan S.M."/>
            <person name="Mackie R.I."/>
            <person name="Cann I.K."/>
        </authorList>
    </citation>
    <scope>NUCLEOTIDE SEQUENCE [LARGE SCALE GENOMIC DNA]</scope>
    <source>
        <strain evidence="1 2">Z6</strain>
    </source>
</reference>
<evidence type="ECO:0000313" key="2">
    <source>
        <dbReference type="Proteomes" id="UP000093514"/>
    </source>
</evidence>
<dbReference type="AlphaFoldDB" id="A0A1C0ADD0"/>
<dbReference type="RefSeq" id="WP_068714371.1">
    <property type="nucleotide sequence ID" value="NZ_LWDV01000003.1"/>
</dbReference>
<proteinExistence type="predicted"/>
<dbReference type="GO" id="GO:0006259">
    <property type="term" value="P:DNA metabolic process"/>
    <property type="evidence" value="ECO:0007669"/>
    <property type="project" value="InterPro"/>
</dbReference>
<comment type="caution">
    <text evidence="1">The sequence shown here is derived from an EMBL/GenBank/DDBJ whole genome shotgun (WGS) entry which is preliminary data.</text>
</comment>
<dbReference type="Pfam" id="PF03837">
    <property type="entry name" value="RecT"/>
    <property type="match status" value="1"/>
</dbReference>